<dbReference type="Pfam" id="PF00989">
    <property type="entry name" value="PAS"/>
    <property type="match status" value="1"/>
</dbReference>
<feature type="domain" description="HAMP" evidence="18">
    <location>
        <begin position="329"/>
        <end position="381"/>
    </location>
</feature>
<evidence type="ECO:0000256" key="13">
    <source>
        <dbReference type="ARBA" id="ARBA00023136"/>
    </source>
</evidence>
<evidence type="ECO:0000256" key="7">
    <source>
        <dbReference type="ARBA" id="ARBA00022692"/>
    </source>
</evidence>
<dbReference type="GO" id="GO:0005886">
    <property type="term" value="C:plasma membrane"/>
    <property type="evidence" value="ECO:0007669"/>
    <property type="project" value="UniProtKB-SubCell"/>
</dbReference>
<dbReference type="InterPro" id="IPR036890">
    <property type="entry name" value="HATPase_C_sf"/>
</dbReference>
<dbReference type="SUPFAM" id="SSF158472">
    <property type="entry name" value="HAMP domain-like"/>
    <property type="match status" value="1"/>
</dbReference>
<dbReference type="GO" id="GO:0000156">
    <property type="term" value="F:phosphorelay response regulator activity"/>
    <property type="evidence" value="ECO:0007669"/>
    <property type="project" value="TreeGrafter"/>
</dbReference>
<evidence type="ECO:0000256" key="2">
    <source>
        <dbReference type="ARBA" id="ARBA00004651"/>
    </source>
</evidence>
<dbReference type="InterPro" id="IPR003661">
    <property type="entry name" value="HisK_dim/P_dom"/>
</dbReference>
<dbReference type="InterPro" id="IPR000014">
    <property type="entry name" value="PAS"/>
</dbReference>
<evidence type="ECO:0000313" key="19">
    <source>
        <dbReference type="EMBL" id="SEM53878.1"/>
    </source>
</evidence>
<dbReference type="Pfam" id="PF19312">
    <property type="entry name" value="NtrY_N"/>
    <property type="match status" value="1"/>
</dbReference>
<dbReference type="GO" id="GO:0007234">
    <property type="term" value="P:osmosensory signaling via phosphorelay pathway"/>
    <property type="evidence" value="ECO:0007669"/>
    <property type="project" value="TreeGrafter"/>
</dbReference>
<keyword evidence="6" id="KW-0808">Transferase</keyword>
<evidence type="ECO:0000256" key="11">
    <source>
        <dbReference type="ARBA" id="ARBA00022989"/>
    </source>
</evidence>
<dbReference type="CDD" id="cd00130">
    <property type="entry name" value="PAS"/>
    <property type="match status" value="1"/>
</dbReference>
<dbReference type="InterPro" id="IPR045671">
    <property type="entry name" value="NtrY-like_N"/>
</dbReference>
<dbReference type="InterPro" id="IPR017232">
    <property type="entry name" value="NtrY"/>
</dbReference>
<evidence type="ECO:0000256" key="14">
    <source>
        <dbReference type="SAM" id="Coils"/>
    </source>
</evidence>
<evidence type="ECO:0000259" key="16">
    <source>
        <dbReference type="PROSITE" id="PS50109"/>
    </source>
</evidence>
<evidence type="ECO:0000256" key="9">
    <source>
        <dbReference type="ARBA" id="ARBA00022777"/>
    </source>
</evidence>
<evidence type="ECO:0000256" key="5">
    <source>
        <dbReference type="ARBA" id="ARBA00022553"/>
    </source>
</evidence>
<dbReference type="CDD" id="cd00082">
    <property type="entry name" value="HisKA"/>
    <property type="match status" value="1"/>
</dbReference>
<dbReference type="EC" id="2.7.13.3" evidence="3"/>
<evidence type="ECO:0000256" key="1">
    <source>
        <dbReference type="ARBA" id="ARBA00000085"/>
    </source>
</evidence>
<dbReference type="Gene3D" id="6.10.340.10">
    <property type="match status" value="1"/>
</dbReference>
<dbReference type="SUPFAM" id="SSF47384">
    <property type="entry name" value="Homodimeric domain of signal transducing histidine kinase"/>
    <property type="match status" value="1"/>
</dbReference>
<dbReference type="Pfam" id="PF00512">
    <property type="entry name" value="HisKA"/>
    <property type="match status" value="1"/>
</dbReference>
<dbReference type="InterPro" id="IPR003660">
    <property type="entry name" value="HAMP_dom"/>
</dbReference>
<name>A0A1H7Z8K3_9BACT</name>
<dbReference type="SMART" id="SM00387">
    <property type="entry name" value="HATPase_c"/>
    <property type="match status" value="1"/>
</dbReference>
<dbReference type="SUPFAM" id="SSF103190">
    <property type="entry name" value="Sensory domain-like"/>
    <property type="match status" value="1"/>
</dbReference>
<feature type="transmembrane region" description="Helical" evidence="15">
    <location>
        <begin position="303"/>
        <end position="326"/>
    </location>
</feature>
<dbReference type="CDD" id="cd06225">
    <property type="entry name" value="HAMP"/>
    <property type="match status" value="1"/>
</dbReference>
<dbReference type="InterPro" id="IPR029151">
    <property type="entry name" value="Sensor-like_sf"/>
</dbReference>
<evidence type="ECO:0000256" key="8">
    <source>
        <dbReference type="ARBA" id="ARBA00022741"/>
    </source>
</evidence>
<reference evidence="19 20" key="1">
    <citation type="submission" date="2016-10" db="EMBL/GenBank/DDBJ databases">
        <authorList>
            <person name="de Groot N.N."/>
        </authorList>
    </citation>
    <scope>NUCLEOTIDE SEQUENCE [LARGE SCALE GENOMIC DNA]</scope>
    <source>
        <strain evidence="19 20">DSM 8423</strain>
    </source>
</reference>
<evidence type="ECO:0000256" key="12">
    <source>
        <dbReference type="ARBA" id="ARBA00023012"/>
    </source>
</evidence>
<evidence type="ECO:0000313" key="20">
    <source>
        <dbReference type="Proteomes" id="UP000198744"/>
    </source>
</evidence>
<dbReference type="NCBIfam" id="TIGR00229">
    <property type="entry name" value="sensory_box"/>
    <property type="match status" value="1"/>
</dbReference>
<keyword evidence="5" id="KW-0597">Phosphoprotein</keyword>
<feature type="coiled-coil region" evidence="14">
    <location>
        <begin position="369"/>
        <end position="400"/>
    </location>
</feature>
<dbReference type="GO" id="GO:0005524">
    <property type="term" value="F:ATP binding"/>
    <property type="evidence" value="ECO:0007669"/>
    <property type="project" value="UniProtKB-KW"/>
</dbReference>
<dbReference type="PIRSF" id="PIRSF037532">
    <property type="entry name" value="STHK_NtrY"/>
    <property type="match status" value="1"/>
</dbReference>
<dbReference type="InterPro" id="IPR036097">
    <property type="entry name" value="HisK_dim/P_sf"/>
</dbReference>
<keyword evidence="20" id="KW-1185">Reference proteome</keyword>
<evidence type="ECO:0000256" key="6">
    <source>
        <dbReference type="ARBA" id="ARBA00022679"/>
    </source>
</evidence>
<evidence type="ECO:0000259" key="18">
    <source>
        <dbReference type="PROSITE" id="PS50885"/>
    </source>
</evidence>
<dbReference type="InterPro" id="IPR004358">
    <property type="entry name" value="Sig_transdc_His_kin-like_C"/>
</dbReference>
<dbReference type="Pfam" id="PF00672">
    <property type="entry name" value="HAMP"/>
    <property type="match status" value="1"/>
</dbReference>
<dbReference type="InterPro" id="IPR013767">
    <property type="entry name" value="PAS_fold"/>
</dbReference>
<dbReference type="InterPro" id="IPR050351">
    <property type="entry name" value="BphY/WalK/GraS-like"/>
</dbReference>
<dbReference type="Pfam" id="PF02518">
    <property type="entry name" value="HATPase_c"/>
    <property type="match status" value="1"/>
</dbReference>
<dbReference type="PROSITE" id="PS50109">
    <property type="entry name" value="HIS_KIN"/>
    <property type="match status" value="1"/>
</dbReference>
<accession>A0A1H7Z8K3</accession>
<dbReference type="Gene3D" id="3.30.565.10">
    <property type="entry name" value="Histidine kinase-like ATPase, C-terminal domain"/>
    <property type="match status" value="1"/>
</dbReference>
<dbReference type="SUPFAM" id="SSF55874">
    <property type="entry name" value="ATPase domain of HSP90 chaperone/DNA topoisomerase II/histidine kinase"/>
    <property type="match status" value="1"/>
</dbReference>
<feature type="transmembrane region" description="Helical" evidence="15">
    <location>
        <begin position="21"/>
        <end position="42"/>
    </location>
</feature>
<evidence type="ECO:0000256" key="10">
    <source>
        <dbReference type="ARBA" id="ARBA00022840"/>
    </source>
</evidence>
<feature type="transmembrane region" description="Helical" evidence="15">
    <location>
        <begin position="54"/>
        <end position="79"/>
    </location>
</feature>
<feature type="transmembrane region" description="Helical" evidence="15">
    <location>
        <begin position="99"/>
        <end position="121"/>
    </location>
</feature>
<keyword evidence="8" id="KW-0547">Nucleotide-binding</keyword>
<dbReference type="GO" id="GO:0030295">
    <property type="term" value="F:protein kinase activator activity"/>
    <property type="evidence" value="ECO:0007669"/>
    <property type="project" value="TreeGrafter"/>
</dbReference>
<dbReference type="SUPFAM" id="SSF55785">
    <property type="entry name" value="PYP-like sensor domain (PAS domain)"/>
    <property type="match status" value="1"/>
</dbReference>
<dbReference type="SMART" id="SM00304">
    <property type="entry name" value="HAMP"/>
    <property type="match status" value="1"/>
</dbReference>
<dbReference type="AlphaFoldDB" id="A0A1H7Z8K3"/>
<dbReference type="SMART" id="SM00388">
    <property type="entry name" value="HisKA"/>
    <property type="match status" value="1"/>
</dbReference>
<keyword evidence="13 15" id="KW-0472">Membrane</keyword>
<evidence type="ECO:0000259" key="17">
    <source>
        <dbReference type="PROSITE" id="PS50112"/>
    </source>
</evidence>
<keyword evidence="9 19" id="KW-0418">Kinase</keyword>
<dbReference type="RefSeq" id="WP_093884086.1">
    <property type="nucleotide sequence ID" value="NZ_FOBS01000020.1"/>
</dbReference>
<keyword evidence="12" id="KW-0902">Two-component regulatory system</keyword>
<organism evidence="19 20">
    <name type="scientific">Syntrophus gentianae</name>
    <dbReference type="NCBI Taxonomy" id="43775"/>
    <lineage>
        <taxon>Bacteria</taxon>
        <taxon>Pseudomonadati</taxon>
        <taxon>Thermodesulfobacteriota</taxon>
        <taxon>Syntrophia</taxon>
        <taxon>Syntrophales</taxon>
        <taxon>Syntrophaceae</taxon>
        <taxon>Syntrophus</taxon>
    </lineage>
</organism>
<comment type="subcellular location">
    <subcellularLocation>
        <location evidence="2">Cell membrane</location>
        <topology evidence="2">Multi-pass membrane protein</topology>
    </subcellularLocation>
</comment>
<keyword evidence="7 15" id="KW-0812">Transmembrane</keyword>
<dbReference type="OrthoDB" id="9773941at2"/>
<dbReference type="GO" id="GO:0000155">
    <property type="term" value="F:phosphorelay sensor kinase activity"/>
    <property type="evidence" value="ECO:0007669"/>
    <property type="project" value="InterPro"/>
</dbReference>
<dbReference type="SMART" id="SM00091">
    <property type="entry name" value="PAS"/>
    <property type="match status" value="1"/>
</dbReference>
<dbReference type="InterPro" id="IPR035965">
    <property type="entry name" value="PAS-like_dom_sf"/>
</dbReference>
<sequence length="741" mass="83529">MKKNNRIPLGPEERNRRRRDLILIAVTVLFIIGFSFIEHSLFHEEYLLPESNNILIFGLININIILIILLIFLIIRNVVKLVFERRQGVVGSKMRTKLVAAFVCLSLIPTILLFLVAGNFLSFSIDNWFNVRVGDALNKTLEVAQIYYRQYEENAKYHAGQLSADIMENQLNEGERVDYLKTLVQQRQKQIKASVVEIYLDDRKKGMVFVGPEQGDIKPLSPTPQVMEEVFTGNEVSIIQPSENGEFISGLVPIYSNAHPSEVIGAVVVSYFIPREIVDKISIVSKASEQYGQLHLMQNPIKISYMITLAIITLLIIFSATWFGLFMAKGITVPILDLADATKRIAKGDWSRQIDIVAGDEIGVLVDSFNSMTRDLKESKENLEQANMNLEQRRKYMETVLHNVSAGVISVDEKGFITTINGAAGRMLDIKLERVINRRYEDILLGEHLALAEVLLKDLEKSPKGQIERQLELMLKDRALTILMTLTLVRDDEGHEMGMVIVFEDLTQLQQAERAAAWREVARRMAHEIKNPLTPIQLSAQRLQRKYGEQLGDQGGIFYECTRTIIDQVEILKNLVNEFSRYARMPVTHPAPGNLNETLTDAVTLYQDAHKDILFEFELSEEMPKVILDSEQIKRVMTNLLDNAVAAVNKSDGAIKIRTIYDRGRNLAVTEVADNGCGVPSGYKMKVFEPYFSTKKTGTGLGLAIVSSIISDHHGHITISNNEPRGTVVTFDLPVAAETVM</sequence>
<dbReference type="PRINTS" id="PR00344">
    <property type="entry name" value="BCTRLSENSOR"/>
</dbReference>
<dbReference type="InterPro" id="IPR003594">
    <property type="entry name" value="HATPase_dom"/>
</dbReference>
<dbReference type="GO" id="GO:0006355">
    <property type="term" value="P:regulation of DNA-templated transcription"/>
    <property type="evidence" value="ECO:0007669"/>
    <property type="project" value="InterPro"/>
</dbReference>
<evidence type="ECO:0000256" key="3">
    <source>
        <dbReference type="ARBA" id="ARBA00012438"/>
    </source>
</evidence>
<feature type="domain" description="PAS" evidence="17">
    <location>
        <begin position="393"/>
        <end position="478"/>
    </location>
</feature>
<dbReference type="PROSITE" id="PS50112">
    <property type="entry name" value="PAS"/>
    <property type="match status" value="1"/>
</dbReference>
<dbReference type="Gene3D" id="3.30.450.20">
    <property type="entry name" value="PAS domain"/>
    <property type="match status" value="1"/>
</dbReference>
<dbReference type="Proteomes" id="UP000198744">
    <property type="component" value="Unassembled WGS sequence"/>
</dbReference>
<dbReference type="STRING" id="43775.SAMN04489760_12060"/>
<proteinExistence type="predicted"/>
<dbReference type="EMBL" id="FOBS01000020">
    <property type="protein sequence ID" value="SEM53878.1"/>
    <property type="molecule type" value="Genomic_DNA"/>
</dbReference>
<protein>
    <recommendedName>
        <fullName evidence="3">histidine kinase</fullName>
        <ecNumber evidence="3">2.7.13.3</ecNumber>
    </recommendedName>
</protein>
<dbReference type="Gene3D" id="1.10.287.130">
    <property type="match status" value="1"/>
</dbReference>
<keyword evidence="11 15" id="KW-1133">Transmembrane helix</keyword>
<evidence type="ECO:0000256" key="4">
    <source>
        <dbReference type="ARBA" id="ARBA00022475"/>
    </source>
</evidence>
<dbReference type="PANTHER" id="PTHR42878">
    <property type="entry name" value="TWO-COMPONENT HISTIDINE KINASE"/>
    <property type="match status" value="1"/>
</dbReference>
<keyword evidence="14" id="KW-0175">Coiled coil</keyword>
<feature type="domain" description="Histidine kinase" evidence="16">
    <location>
        <begin position="524"/>
        <end position="737"/>
    </location>
</feature>
<comment type="catalytic activity">
    <reaction evidence="1">
        <text>ATP + protein L-histidine = ADP + protein N-phospho-L-histidine.</text>
        <dbReference type="EC" id="2.7.13.3"/>
    </reaction>
</comment>
<dbReference type="PROSITE" id="PS50885">
    <property type="entry name" value="HAMP"/>
    <property type="match status" value="1"/>
</dbReference>
<keyword evidence="10" id="KW-0067">ATP-binding</keyword>
<evidence type="ECO:0000256" key="15">
    <source>
        <dbReference type="SAM" id="Phobius"/>
    </source>
</evidence>
<dbReference type="PANTHER" id="PTHR42878:SF7">
    <property type="entry name" value="SENSOR HISTIDINE KINASE GLRK"/>
    <property type="match status" value="1"/>
</dbReference>
<dbReference type="InterPro" id="IPR005467">
    <property type="entry name" value="His_kinase_dom"/>
</dbReference>
<keyword evidence="4" id="KW-1003">Cell membrane</keyword>
<gene>
    <name evidence="19" type="ORF">SAMN04489760_12060</name>
</gene>